<keyword evidence="1" id="KW-0812">Transmembrane</keyword>
<dbReference type="AlphaFoldDB" id="A0A6N7QJW0"/>
<dbReference type="RefSeq" id="WP_152244604.1">
    <property type="nucleotide sequence ID" value="NZ_WJPM01000021.1"/>
</dbReference>
<reference evidence="4 5" key="1">
    <citation type="submission" date="2019-11" db="EMBL/GenBank/DDBJ databases">
        <title>First report of rice panicle blight caused by Xanthomonas sp. in Iran.</title>
        <authorList>
            <person name="Mirghasempour S.A."/>
            <person name="Huang S."/>
            <person name="Brady C.L."/>
            <person name="Studholme D.J."/>
        </authorList>
    </citation>
    <scope>NUCLEOTIDE SEQUENCE [LARGE SCALE GENOMIC DNA]</scope>
    <source>
        <strain evidence="2 5">ASD011</strain>
        <strain evidence="4">SAM114</strain>
    </source>
</reference>
<dbReference type="Proteomes" id="UP000437931">
    <property type="component" value="Unassembled WGS sequence"/>
</dbReference>
<proteinExistence type="predicted"/>
<feature type="transmembrane region" description="Helical" evidence="1">
    <location>
        <begin position="100"/>
        <end position="121"/>
    </location>
</feature>
<evidence type="ECO:0000256" key="1">
    <source>
        <dbReference type="SAM" id="Phobius"/>
    </source>
</evidence>
<reference evidence="3" key="2">
    <citation type="journal article" date="2020" name="Plant Dis.">
        <title>A Grain Rot of Rice in Iran Caused by a Xanthomonas Strain Closely Related to X. sacchari.</title>
        <authorList>
            <person name="Mirghasempour S.A."/>
            <person name="Huang S."/>
            <person name="Studholme D.J."/>
            <person name="Brady C.L."/>
        </authorList>
    </citation>
    <scope>NUCLEOTIDE SEQUENCE</scope>
    <source>
        <strain evidence="3">SAM114</strain>
    </source>
</reference>
<feature type="transmembrane region" description="Helical" evidence="1">
    <location>
        <begin position="57"/>
        <end position="79"/>
    </location>
</feature>
<organism evidence="2 5">
    <name type="scientific">Xanthomonas sontii</name>
    <dbReference type="NCBI Taxonomy" id="2650745"/>
    <lineage>
        <taxon>Bacteria</taxon>
        <taxon>Pseudomonadati</taxon>
        <taxon>Pseudomonadota</taxon>
        <taxon>Gammaproteobacteria</taxon>
        <taxon>Lysobacterales</taxon>
        <taxon>Lysobacteraceae</taxon>
        <taxon>Xanthomonas</taxon>
    </lineage>
</organism>
<dbReference type="Proteomes" id="UP000439314">
    <property type="component" value="Unassembled WGS sequence"/>
</dbReference>
<comment type="caution">
    <text evidence="2">The sequence shown here is derived from an EMBL/GenBank/DDBJ whole genome shotgun (WGS) entry which is preliminary data.</text>
</comment>
<name>A0A6N7QJW0_9XANT</name>
<dbReference type="EMBL" id="WJPN01000021">
    <property type="protein sequence ID" value="MRH02425.1"/>
    <property type="molecule type" value="Genomic_DNA"/>
</dbReference>
<evidence type="ECO:0000313" key="2">
    <source>
        <dbReference type="EMBL" id="MRH02425.1"/>
    </source>
</evidence>
<evidence type="ECO:0000313" key="5">
    <source>
        <dbReference type="Proteomes" id="UP000439314"/>
    </source>
</evidence>
<dbReference type="EMBL" id="WJPM01000021">
    <property type="protein sequence ID" value="MRH76687.1"/>
    <property type="molecule type" value="Genomic_DNA"/>
</dbReference>
<keyword evidence="1" id="KW-0472">Membrane</keyword>
<gene>
    <name evidence="2" type="ORF">GIY21_19175</name>
    <name evidence="3" type="ORF">GIY22_18830</name>
</gene>
<keyword evidence="1" id="KW-1133">Transmembrane helix</keyword>
<evidence type="ECO:0000313" key="3">
    <source>
        <dbReference type="EMBL" id="MRH76687.1"/>
    </source>
</evidence>
<feature type="transmembrane region" description="Helical" evidence="1">
    <location>
        <begin position="127"/>
        <end position="144"/>
    </location>
</feature>
<keyword evidence="4" id="KW-1185">Reference proteome</keyword>
<accession>A0A6N7QJW0</accession>
<evidence type="ECO:0000313" key="4">
    <source>
        <dbReference type="Proteomes" id="UP000437931"/>
    </source>
</evidence>
<protein>
    <submittedName>
        <fullName evidence="2">Uncharacterized protein</fullName>
    </submittedName>
</protein>
<sequence>MTDQSDFNSLYSKGMQSVTDRLTESTLDRMRSSAIGGGSISLGVILLLLQTKLDSTALVVALYMAVFAIPVWIVAWQYVESYMFCGKDSYGHFNSPKGSLVAVSFALLGMLLLLVSIVSLIWHMSVIAALAFLAASLLMAFLVYKHHNAVRIYADKVGRGAV</sequence>